<dbReference type="InterPro" id="IPR036624">
    <property type="entry name" value="Hcp1-lik_sf"/>
</dbReference>
<dbReference type="SUPFAM" id="SSF141452">
    <property type="entry name" value="Hcp1-like"/>
    <property type="match status" value="1"/>
</dbReference>
<reference evidence="2 3" key="1">
    <citation type="submission" date="2019-05" db="EMBL/GenBank/DDBJ databases">
        <authorList>
            <person name="Qu J.-H."/>
        </authorList>
    </citation>
    <scope>NUCLEOTIDE SEQUENCE [LARGE SCALE GENOMIC DNA]</scope>
    <source>
        <strain evidence="2 3">T17</strain>
    </source>
</reference>
<proteinExistence type="predicted"/>
<name>A0A5R9KVK9_9BACT</name>
<evidence type="ECO:0000313" key="3">
    <source>
        <dbReference type="Proteomes" id="UP000306402"/>
    </source>
</evidence>
<feature type="chain" id="PRO_5024350511" evidence="1">
    <location>
        <begin position="23"/>
        <end position="185"/>
    </location>
</feature>
<dbReference type="RefSeq" id="WP_138365683.1">
    <property type="nucleotide sequence ID" value="NZ_VCEJ01000004.1"/>
</dbReference>
<evidence type="ECO:0000313" key="2">
    <source>
        <dbReference type="EMBL" id="TLV00303.1"/>
    </source>
</evidence>
<keyword evidence="1" id="KW-0732">Signal</keyword>
<dbReference type="Gene3D" id="2.30.110.20">
    <property type="entry name" value="Hcp1-like"/>
    <property type="match status" value="1"/>
</dbReference>
<evidence type="ECO:0000256" key="1">
    <source>
        <dbReference type="SAM" id="SignalP"/>
    </source>
</evidence>
<comment type="caution">
    <text evidence="2">The sequence shown here is derived from an EMBL/GenBank/DDBJ whole genome shotgun (WGS) entry which is preliminary data.</text>
</comment>
<dbReference type="OrthoDB" id="9885745at2"/>
<protein>
    <submittedName>
        <fullName evidence="2">Type VI secretion system tube protein Hcp</fullName>
    </submittedName>
</protein>
<dbReference type="Proteomes" id="UP000306402">
    <property type="component" value="Unassembled WGS sequence"/>
</dbReference>
<organism evidence="2 3">
    <name type="scientific">Dyadobacter luticola</name>
    <dbReference type="NCBI Taxonomy" id="1979387"/>
    <lineage>
        <taxon>Bacteria</taxon>
        <taxon>Pseudomonadati</taxon>
        <taxon>Bacteroidota</taxon>
        <taxon>Cytophagia</taxon>
        <taxon>Cytophagales</taxon>
        <taxon>Spirosomataceae</taxon>
        <taxon>Dyadobacter</taxon>
    </lineage>
</organism>
<dbReference type="EMBL" id="VCEJ01000004">
    <property type="protein sequence ID" value="TLV00303.1"/>
    <property type="molecule type" value="Genomic_DNA"/>
</dbReference>
<dbReference type="InterPro" id="IPR008514">
    <property type="entry name" value="T6SS_Hcp"/>
</dbReference>
<dbReference type="Pfam" id="PF05638">
    <property type="entry name" value="T6SS_HCP"/>
    <property type="match status" value="1"/>
</dbReference>
<dbReference type="AlphaFoldDB" id="A0A5R9KVK9"/>
<sequence length="185" mass="20337">MKKLLLPFVTLAFCFFTQVSFAQKYYMKAGQLTRDASLAGPFQDYTEISSRQFSVTAGAGQKPGNVSFQEMVITKLSDLSSNKLLATMTKPTRIDEVEIVATTASHGDGTRVVTNKIQLRNPVIVSYATSAANGCESGCTQIAESYKLTYEAIKITTYSQNDKTGEWTADPSPFMYNLKTATNTY</sequence>
<gene>
    <name evidence="2" type="ORF">FEN17_12435</name>
</gene>
<accession>A0A5R9KVK9</accession>
<feature type="signal peptide" evidence="1">
    <location>
        <begin position="1"/>
        <end position="22"/>
    </location>
</feature>
<keyword evidence="3" id="KW-1185">Reference proteome</keyword>